<proteinExistence type="predicted"/>
<accession>A0A0F9K038</accession>
<reference evidence="1" key="1">
    <citation type="journal article" date="2015" name="Nature">
        <title>Complex archaea that bridge the gap between prokaryotes and eukaryotes.</title>
        <authorList>
            <person name="Spang A."/>
            <person name="Saw J.H."/>
            <person name="Jorgensen S.L."/>
            <person name="Zaremba-Niedzwiedzka K."/>
            <person name="Martijn J."/>
            <person name="Lind A.E."/>
            <person name="van Eijk R."/>
            <person name="Schleper C."/>
            <person name="Guy L."/>
            <person name="Ettema T.J."/>
        </authorList>
    </citation>
    <scope>NUCLEOTIDE SEQUENCE</scope>
</reference>
<dbReference type="AlphaFoldDB" id="A0A0F9K038"/>
<organism evidence="1">
    <name type="scientific">marine sediment metagenome</name>
    <dbReference type="NCBI Taxonomy" id="412755"/>
    <lineage>
        <taxon>unclassified sequences</taxon>
        <taxon>metagenomes</taxon>
        <taxon>ecological metagenomes</taxon>
    </lineage>
</organism>
<gene>
    <name evidence="1" type="ORF">LCGC14_1763070</name>
</gene>
<protein>
    <submittedName>
        <fullName evidence="1">Uncharacterized protein</fullName>
    </submittedName>
</protein>
<name>A0A0F9K038_9ZZZZ</name>
<dbReference type="EMBL" id="LAZR01016425">
    <property type="protein sequence ID" value="KKM04553.1"/>
    <property type="molecule type" value="Genomic_DNA"/>
</dbReference>
<sequence length="465" mass="52102">MAKEKIDILSNNLKTESTKFEESIPSTKELDDTMNPHIKKTEEALKTVSDGLEQVIGDLSKDIENIQATLSSTLNEIKNIEGSSITDLNDSNLKIAEQIDLEGGILVKNSKQIIVDFRSKILSLLTQDFEQKNLTMDKLQNSFKEQVEKLFTKYKDETTGNKERIVKVSNDHLESVDRSYNIVSNTILGMGAEPIRLIKNVAIDAMQDLTNLISQNILSIKKLLFGSSDEIKGILDDFSKNSVEILSNTKENSEKDLSTQANSSKDQLLDFRKKIGNDLKEMKGEVTLGLKEALSDVPKTINEALNATSETMNFLNQVKKIALDIQPPPIENTWRVVGLEAVYNAISSIIKRTERNTTLLVPKIDAIPVALLKGFNPRARIEIISDVKENDPHLKKLLEIFPGNLKVRSYPNLNIIAADRDNDEILIGPFGKDIETEVIQTTHDNLRKALFELIPTIRNKAQPLI</sequence>
<evidence type="ECO:0000313" key="1">
    <source>
        <dbReference type="EMBL" id="KKM04553.1"/>
    </source>
</evidence>
<comment type="caution">
    <text evidence="1">The sequence shown here is derived from an EMBL/GenBank/DDBJ whole genome shotgun (WGS) entry which is preliminary data.</text>
</comment>